<dbReference type="FunFam" id="1.10.287.70:FF:000067">
    <property type="entry name" value="glutamate receptor 2 isoform X1"/>
    <property type="match status" value="1"/>
</dbReference>
<keyword evidence="10" id="KW-0325">Glycoprotein</keyword>
<evidence type="ECO:0000313" key="19">
    <source>
        <dbReference type="RefSeq" id="XP_052127110.1"/>
    </source>
</evidence>
<evidence type="ECO:0000256" key="11">
    <source>
        <dbReference type="ARBA" id="ARBA00023286"/>
    </source>
</evidence>
<feature type="binding site" evidence="13">
    <location>
        <position position="5"/>
    </location>
    <ligand>
        <name>L-glutamate</name>
        <dbReference type="ChEBI" id="CHEBI:29985"/>
    </ligand>
</feature>
<feature type="binding site" evidence="13">
    <location>
        <position position="12"/>
    </location>
    <ligand>
        <name>L-glutamate</name>
        <dbReference type="ChEBI" id="CHEBI:29985"/>
    </ligand>
</feature>
<dbReference type="FunFam" id="3.40.190.10:FF:000087">
    <property type="entry name" value="glutamate receptor 4 isoform X2"/>
    <property type="match status" value="1"/>
</dbReference>
<feature type="transmembrane region" description="Helical" evidence="16">
    <location>
        <begin position="138"/>
        <end position="158"/>
    </location>
</feature>
<dbReference type="InterPro" id="IPR019594">
    <property type="entry name" value="Glu/Gly-bd"/>
</dbReference>
<evidence type="ECO:0000256" key="15">
    <source>
        <dbReference type="PIRSR" id="PIRSR601508-3"/>
    </source>
</evidence>
<feature type="domain" description="Ionotropic glutamate receptor C-terminal" evidence="17">
    <location>
        <begin position="41"/>
        <end position="302"/>
    </location>
</feature>
<evidence type="ECO:0000259" key="17">
    <source>
        <dbReference type="SMART" id="SM00079"/>
    </source>
</evidence>
<evidence type="ECO:0000313" key="18">
    <source>
        <dbReference type="Proteomes" id="UP000504606"/>
    </source>
</evidence>
<feature type="binding site" evidence="13">
    <location>
        <position position="238"/>
    </location>
    <ligand>
        <name>L-glutamate</name>
        <dbReference type="ChEBI" id="CHEBI:29985"/>
    </ligand>
</feature>
<dbReference type="SMART" id="SM00079">
    <property type="entry name" value="PBPe"/>
    <property type="match status" value="1"/>
</dbReference>
<dbReference type="Pfam" id="PF00060">
    <property type="entry name" value="Lig_chan"/>
    <property type="match status" value="1"/>
</dbReference>
<feature type="binding site" evidence="13">
    <location>
        <position position="188"/>
    </location>
    <ligand>
        <name>L-glutamate</name>
        <dbReference type="ChEBI" id="CHEBI:29985"/>
    </ligand>
</feature>
<evidence type="ECO:0000256" key="10">
    <source>
        <dbReference type="ARBA" id="ARBA00023180"/>
    </source>
</evidence>
<dbReference type="InterPro" id="IPR015683">
    <property type="entry name" value="Ionotropic_Glu_rcpt"/>
</dbReference>
<protein>
    <submittedName>
        <fullName evidence="19">Glutamate receptor 4-like isoform X1</fullName>
    </submittedName>
</protein>
<dbReference type="Proteomes" id="UP000504606">
    <property type="component" value="Unplaced"/>
</dbReference>
<dbReference type="Pfam" id="PF10613">
    <property type="entry name" value="Lig_chan-Glu_bd"/>
    <property type="match status" value="1"/>
</dbReference>
<feature type="binding site" evidence="13">
    <location>
        <position position="7"/>
    </location>
    <ligand>
        <name>L-glutamate</name>
        <dbReference type="ChEBI" id="CHEBI:29985"/>
    </ligand>
</feature>
<keyword evidence="15" id="KW-1015">Disulfide bond</keyword>
<dbReference type="InterPro" id="IPR001320">
    <property type="entry name" value="Iontro_rcpt_C"/>
</dbReference>
<evidence type="ECO:0000256" key="4">
    <source>
        <dbReference type="ARBA" id="ARBA00022475"/>
    </source>
</evidence>
<evidence type="ECO:0000256" key="2">
    <source>
        <dbReference type="ARBA" id="ARBA00008685"/>
    </source>
</evidence>
<evidence type="ECO:0000256" key="1">
    <source>
        <dbReference type="ARBA" id="ARBA00004651"/>
    </source>
</evidence>
<keyword evidence="11" id="KW-1071">Ligand-gated ion channel</keyword>
<dbReference type="AlphaFoldDB" id="A0A9C6XQ29"/>
<reference evidence="19" key="1">
    <citation type="submission" date="2025-08" db="UniProtKB">
        <authorList>
            <consortium name="RefSeq"/>
        </authorList>
    </citation>
    <scope>IDENTIFICATION</scope>
    <source>
        <tissue evidence="19">Whole organism</tissue>
    </source>
</reference>
<dbReference type="InterPro" id="IPR001508">
    <property type="entry name" value="Iono_Glu_rcpt_met"/>
</dbReference>
<keyword evidence="18" id="KW-1185">Reference proteome</keyword>
<keyword evidence="7" id="KW-0406">Ion transport</keyword>
<keyword evidence="9" id="KW-0675">Receptor</keyword>
<dbReference type="GO" id="GO:0005886">
    <property type="term" value="C:plasma membrane"/>
    <property type="evidence" value="ECO:0007669"/>
    <property type="project" value="UniProtKB-SubCell"/>
</dbReference>
<dbReference type="PRINTS" id="PR00177">
    <property type="entry name" value="NMDARECEPTOR"/>
</dbReference>
<dbReference type="SUPFAM" id="SSF81324">
    <property type="entry name" value="Voltage-gated potassium channels"/>
    <property type="match status" value="1"/>
</dbReference>
<evidence type="ECO:0000256" key="13">
    <source>
        <dbReference type="PIRSR" id="PIRSR601508-1"/>
    </source>
</evidence>
<keyword evidence="12" id="KW-0407">Ion channel</keyword>
<keyword evidence="5 16" id="KW-0812">Transmembrane</keyword>
<dbReference type="Gene3D" id="1.10.287.70">
    <property type="match status" value="1"/>
</dbReference>
<feature type="transmembrane region" description="Helical" evidence="16">
    <location>
        <begin position="325"/>
        <end position="347"/>
    </location>
</feature>
<dbReference type="PANTHER" id="PTHR18966">
    <property type="entry name" value="IONOTROPIC GLUTAMATE RECEPTOR"/>
    <property type="match status" value="1"/>
</dbReference>
<evidence type="ECO:0000256" key="7">
    <source>
        <dbReference type="ARBA" id="ARBA00023065"/>
    </source>
</evidence>
<evidence type="ECO:0000256" key="5">
    <source>
        <dbReference type="ARBA" id="ARBA00022692"/>
    </source>
</evidence>
<comment type="subcellular location">
    <subcellularLocation>
        <location evidence="1">Cell membrane</location>
        <topology evidence="1">Multi-pass membrane protein</topology>
    </subcellularLocation>
</comment>
<keyword evidence="3" id="KW-0813">Transport</keyword>
<dbReference type="RefSeq" id="XP_052127110.1">
    <property type="nucleotide sequence ID" value="XM_052271150.1"/>
</dbReference>
<evidence type="ECO:0000256" key="8">
    <source>
        <dbReference type="ARBA" id="ARBA00023136"/>
    </source>
</evidence>
<dbReference type="Gene3D" id="3.40.190.10">
    <property type="entry name" value="Periplasmic binding protein-like II"/>
    <property type="match status" value="2"/>
</dbReference>
<dbReference type="OrthoDB" id="5984008at2759"/>
<feature type="transmembrane region" description="Helical" evidence="16">
    <location>
        <begin position="51"/>
        <end position="70"/>
    </location>
</feature>
<evidence type="ECO:0000256" key="12">
    <source>
        <dbReference type="ARBA" id="ARBA00023303"/>
    </source>
</evidence>
<name>A0A9C6XQ29_FRAOC</name>
<keyword evidence="6 16" id="KW-1133">Transmembrane helix</keyword>
<feature type="disulfide bond" evidence="15">
    <location>
        <begin position="251"/>
        <end position="306"/>
    </location>
</feature>
<feature type="binding site" evidence="13">
    <location>
        <position position="189"/>
    </location>
    <ligand>
        <name>L-glutamate</name>
        <dbReference type="ChEBI" id="CHEBI:29985"/>
    </ligand>
</feature>
<gene>
    <name evidence="19" type="primary">LOC127750203</name>
</gene>
<dbReference type="GO" id="GO:0015276">
    <property type="term" value="F:ligand-gated monoatomic ion channel activity"/>
    <property type="evidence" value="ECO:0007669"/>
    <property type="project" value="InterPro"/>
</dbReference>
<accession>A0A9C6XQ29</accession>
<evidence type="ECO:0000256" key="9">
    <source>
        <dbReference type="ARBA" id="ARBA00023170"/>
    </source>
</evidence>
<organism evidence="18 19">
    <name type="scientific">Frankliniella occidentalis</name>
    <name type="common">Western flower thrips</name>
    <name type="synonym">Euthrips occidentalis</name>
    <dbReference type="NCBI Taxonomy" id="133901"/>
    <lineage>
        <taxon>Eukaryota</taxon>
        <taxon>Metazoa</taxon>
        <taxon>Ecdysozoa</taxon>
        <taxon>Arthropoda</taxon>
        <taxon>Hexapoda</taxon>
        <taxon>Insecta</taxon>
        <taxon>Pterygota</taxon>
        <taxon>Neoptera</taxon>
        <taxon>Paraneoptera</taxon>
        <taxon>Thysanoptera</taxon>
        <taxon>Terebrantia</taxon>
        <taxon>Thripoidea</taxon>
        <taxon>Thripidae</taxon>
        <taxon>Frankliniella</taxon>
    </lineage>
</organism>
<proteinExistence type="inferred from homology"/>
<dbReference type="SUPFAM" id="SSF53850">
    <property type="entry name" value="Periplasmic binding protein-like II"/>
    <property type="match status" value="1"/>
</dbReference>
<evidence type="ECO:0000256" key="6">
    <source>
        <dbReference type="ARBA" id="ARBA00022989"/>
    </source>
</evidence>
<comment type="similarity">
    <text evidence="2">Belongs to the glutamate-gated ion channel (TC 1.A.10.1) family.</text>
</comment>
<evidence type="ECO:0000256" key="16">
    <source>
        <dbReference type="SAM" id="Phobius"/>
    </source>
</evidence>
<keyword evidence="8 16" id="KW-0472">Membrane</keyword>
<evidence type="ECO:0000256" key="3">
    <source>
        <dbReference type="ARBA" id="ARBA00022448"/>
    </source>
</evidence>
<keyword evidence="4" id="KW-1003">Cell membrane</keyword>
<feature type="site" description="Crucial to convey clamshell closure to channel opening" evidence="14">
    <location>
        <position position="167"/>
    </location>
</feature>
<dbReference type="KEGG" id="foc:127750203"/>
<sequence length="409" mass="46061">MAIAPLTITSERERVVDFSKPFLSLGISIMLKKPVKQKPGVLTFLSPLSKEIWVCVVFSYIGVSIVLFIVSRFSPYEWRLLQWGDEPAAHRGPGPAPAPVVANDFSILNSLWFALGAFMQQGSDISPRSISGRIVGSVWWFFTLILISSYTANLAAFLTVERMVTPINTAEDLAAQTDVQYGTLINGSTYDFFERSQMTVYRRMWEFMDSHKHVFVNSYEEGIHRVRRSRGKYALLLESPKNEYTNEREPCDTIKVGPNLDNKGFGIGTPPKSAIREQINLCVLELGENGELTRLQNKWWYDRTECRHLDKQDHTNELSLSNIAGVFYILIGGLIVALAVALIEFFYKSHSEATRAKIPLSDAMKAKARLTMTGPRDFDNGRVSMYYSPAGQMSVPDADQVHSNTHTQV</sequence>
<dbReference type="GeneID" id="127750203"/>
<evidence type="ECO:0000256" key="14">
    <source>
        <dbReference type="PIRSR" id="PIRSR601508-2"/>
    </source>
</evidence>
<dbReference type="GO" id="GO:0038023">
    <property type="term" value="F:signaling receptor activity"/>
    <property type="evidence" value="ECO:0007669"/>
    <property type="project" value="InterPro"/>
</dbReference>